<dbReference type="Pfam" id="PF02902">
    <property type="entry name" value="Peptidase_C48"/>
    <property type="match status" value="1"/>
</dbReference>
<dbReference type="RefSeq" id="XP_003688629.1">
    <property type="nucleotide sequence ID" value="XM_003688581.1"/>
</dbReference>
<dbReference type="PANTHER" id="PTHR12606:SF154">
    <property type="entry name" value="UBIQUITIN-LIKE-SPECIFIC PROTEASE 1"/>
    <property type="match status" value="1"/>
</dbReference>
<evidence type="ECO:0000256" key="4">
    <source>
        <dbReference type="ARBA" id="ARBA00022807"/>
    </source>
</evidence>
<dbReference type="GO" id="GO:0006508">
    <property type="term" value="P:proteolysis"/>
    <property type="evidence" value="ECO:0007669"/>
    <property type="project" value="UniProtKB-KW"/>
</dbReference>
<keyword evidence="4" id="KW-0788">Thiol protease</keyword>
<dbReference type="SUPFAM" id="SSF54001">
    <property type="entry name" value="Cysteine proteinases"/>
    <property type="match status" value="1"/>
</dbReference>
<name>G8C217_TETPH</name>
<dbReference type="Gene3D" id="1.10.418.20">
    <property type="match status" value="1"/>
</dbReference>
<dbReference type="Proteomes" id="UP000005666">
    <property type="component" value="Chromosome 16"/>
</dbReference>
<dbReference type="PANTHER" id="PTHR12606">
    <property type="entry name" value="SENTRIN/SUMO-SPECIFIC PROTEASE"/>
    <property type="match status" value="1"/>
</dbReference>
<evidence type="ECO:0000259" key="5">
    <source>
        <dbReference type="PROSITE" id="PS50600"/>
    </source>
</evidence>
<dbReference type="EMBL" id="HE612871">
    <property type="protein sequence ID" value="CCE66195.1"/>
    <property type="molecule type" value="Genomic_DNA"/>
</dbReference>
<accession>G8C217</accession>
<evidence type="ECO:0000313" key="6">
    <source>
        <dbReference type="EMBL" id="CCE66195.1"/>
    </source>
</evidence>
<evidence type="ECO:0000313" key="7">
    <source>
        <dbReference type="Proteomes" id="UP000005666"/>
    </source>
</evidence>
<feature type="domain" description="Ubiquitin-like protease family profile" evidence="5">
    <location>
        <begin position="394"/>
        <end position="552"/>
    </location>
</feature>
<dbReference type="GeneID" id="11530849"/>
<dbReference type="STRING" id="1071381.G8C217"/>
<dbReference type="GO" id="GO:0016929">
    <property type="term" value="F:deSUMOylase activity"/>
    <property type="evidence" value="ECO:0007669"/>
    <property type="project" value="EnsemblFungi"/>
</dbReference>
<sequence length="583" mass="66788">MNHSTIERASSVSSYYNPSFSKIFLINSQDVRNHQRSRISRYSRYSARQRPQSSSYEYNTASEIAEDLKVSFKAAGKYFWRKLHARYGSNTRQQQQQQTQKRECLAEDLDAADSTFGGSKRPMSVSHVYYISSKRRKLDSPNVQDNIGAHSLPTYLSIDVVDSSRKDSSAGIGSKDPFKWATWSVCSNQDKNCNTKHNYATSNYGSAFISNKHSSEPNQAVNPEDPIEKKEFADCLKTIYEGKNLVRSFDSAKEDIMKDLSLSNIGNHLNSTTSFKLRIAGLTKQLKDIIVQNQDKEPIDDLIVVKERKISPLEKKRNEFYRHVGDVNKALLDYKKYTKSYADLLKKQREARKAYLSKKSQQDLIPSISASDLNEIQQAFNANDNKLLSKGNNLEVYVRDLITLRPGAWLNDTIIEFFMQTIEANDEACVAFNSFFYTTLSDRGYPGVRRWLKRKKKNIDNLDKIFVPVNLNRSHWALCMIDLKNKRIIYVDSLSNGPNATSFAILSDLQHFVWEASEHKYGKDFELVNADCPQQPNGFDCGVFVCMNAFYLENHSELTYKPSDASRMRLHIANLILHSVDKK</sequence>
<comment type="similarity">
    <text evidence="1">Belongs to the peptidase C48 family.</text>
</comment>
<dbReference type="GO" id="GO:0005730">
    <property type="term" value="C:nucleolus"/>
    <property type="evidence" value="ECO:0007669"/>
    <property type="project" value="EnsemblFungi"/>
</dbReference>
<dbReference type="PROSITE" id="PS50600">
    <property type="entry name" value="ULP_PROTEASE"/>
    <property type="match status" value="1"/>
</dbReference>
<dbReference type="InterPro" id="IPR038765">
    <property type="entry name" value="Papain-like_cys_pep_sf"/>
</dbReference>
<dbReference type="Gene3D" id="3.30.310.130">
    <property type="entry name" value="Ubiquitin-related"/>
    <property type="match status" value="1"/>
</dbReference>
<evidence type="ECO:0000256" key="3">
    <source>
        <dbReference type="ARBA" id="ARBA00022801"/>
    </source>
</evidence>
<dbReference type="GO" id="GO:0005643">
    <property type="term" value="C:nuclear pore"/>
    <property type="evidence" value="ECO:0007669"/>
    <property type="project" value="EnsemblFungi"/>
</dbReference>
<keyword evidence="3" id="KW-0378">Hydrolase</keyword>
<dbReference type="AlphaFoldDB" id="G8C217"/>
<evidence type="ECO:0000256" key="1">
    <source>
        <dbReference type="ARBA" id="ARBA00005234"/>
    </source>
</evidence>
<dbReference type="OrthoDB" id="1939479at2759"/>
<proteinExistence type="inferred from homology"/>
<dbReference type="eggNOG" id="KOG0778">
    <property type="taxonomic scope" value="Eukaryota"/>
</dbReference>
<dbReference type="InterPro" id="IPR003653">
    <property type="entry name" value="Peptidase_C48_C"/>
</dbReference>
<evidence type="ECO:0000256" key="2">
    <source>
        <dbReference type="ARBA" id="ARBA00022670"/>
    </source>
</evidence>
<dbReference type="MEROPS" id="C48.001"/>
<dbReference type="KEGG" id="tpf:TPHA_0P00370"/>
<reference evidence="6 7" key="1">
    <citation type="journal article" date="2011" name="Proc. Natl. Acad. Sci. U.S.A.">
        <title>Evolutionary erosion of yeast sex chromosomes by mating-type switching accidents.</title>
        <authorList>
            <person name="Gordon J.L."/>
            <person name="Armisen D."/>
            <person name="Proux-Wera E."/>
            <person name="Oheigeartaigh S.S."/>
            <person name="Byrne K.P."/>
            <person name="Wolfe K.H."/>
        </authorList>
    </citation>
    <scope>NUCLEOTIDE SEQUENCE [LARGE SCALE GENOMIC DNA]</scope>
    <source>
        <strain evidence="7">ATCC 24235 / CBS 4417 / NBRC 1672 / NRRL Y-8282 / UCD 70-5</strain>
    </source>
</reference>
<dbReference type="HOGENOM" id="CLU_021050_0_0_1"/>
<protein>
    <recommendedName>
        <fullName evidence="5">Ubiquitin-like protease family profile domain-containing protein</fullName>
    </recommendedName>
</protein>
<dbReference type="GO" id="GO:0016926">
    <property type="term" value="P:protein desumoylation"/>
    <property type="evidence" value="ECO:0007669"/>
    <property type="project" value="EnsemblFungi"/>
</dbReference>
<gene>
    <name evidence="6" type="primary">TPHA0P00370</name>
    <name evidence="6" type="ordered locus">TPHA_0P00370</name>
</gene>
<dbReference type="FunFam" id="3.30.310.130:FF:000008">
    <property type="entry name" value="Ubiquitin-like-specific protease 1"/>
    <property type="match status" value="1"/>
</dbReference>
<keyword evidence="7" id="KW-1185">Reference proteome</keyword>
<dbReference type="GO" id="GO:0000086">
    <property type="term" value="P:G2/M transition of mitotic cell cycle"/>
    <property type="evidence" value="ECO:0007669"/>
    <property type="project" value="EnsemblFungi"/>
</dbReference>
<keyword evidence="2" id="KW-0645">Protease</keyword>
<organism evidence="6 7">
    <name type="scientific">Tetrapisispora phaffii (strain ATCC 24235 / CBS 4417 / NBRC 1672 / NRRL Y-8282 / UCD 70-5)</name>
    <name type="common">Yeast</name>
    <name type="synonym">Fabospora phaffii</name>
    <dbReference type="NCBI Taxonomy" id="1071381"/>
    <lineage>
        <taxon>Eukaryota</taxon>
        <taxon>Fungi</taxon>
        <taxon>Dikarya</taxon>
        <taxon>Ascomycota</taxon>
        <taxon>Saccharomycotina</taxon>
        <taxon>Saccharomycetes</taxon>
        <taxon>Saccharomycetales</taxon>
        <taxon>Saccharomycetaceae</taxon>
        <taxon>Tetrapisispora</taxon>
    </lineage>
</organism>